<dbReference type="Gene3D" id="3.80.10.10">
    <property type="entry name" value="Ribonuclease Inhibitor"/>
    <property type="match status" value="1"/>
</dbReference>
<protein>
    <recommendedName>
        <fullName evidence="3">Leucine Rich repeats (2 copies)</fullName>
    </recommendedName>
</protein>
<proteinExistence type="predicted"/>
<dbReference type="Proteomes" id="UP000238322">
    <property type="component" value="Unassembled WGS sequence"/>
</dbReference>
<dbReference type="SUPFAM" id="SSF52047">
    <property type="entry name" value="RNI-like"/>
    <property type="match status" value="1"/>
</dbReference>
<gene>
    <name evidence="1" type="ORF">C5Y83_00430</name>
</gene>
<reference evidence="1 2" key="1">
    <citation type="submission" date="2018-02" db="EMBL/GenBank/DDBJ databases">
        <title>Comparative genomes isolates from brazilian mangrove.</title>
        <authorList>
            <person name="Araujo J.E."/>
            <person name="Taketani R.G."/>
            <person name="Silva M.C.P."/>
            <person name="Loureco M.V."/>
            <person name="Andreote F.D."/>
        </authorList>
    </citation>
    <scope>NUCLEOTIDE SEQUENCE [LARGE SCALE GENOMIC DNA]</scope>
    <source>
        <strain evidence="1 2">Hex-1 MGV</strain>
    </source>
</reference>
<evidence type="ECO:0000313" key="2">
    <source>
        <dbReference type="Proteomes" id="UP000238322"/>
    </source>
</evidence>
<name>A0A2S8G835_9BACT</name>
<dbReference type="InterPro" id="IPR032675">
    <property type="entry name" value="LRR_dom_sf"/>
</dbReference>
<evidence type="ECO:0008006" key="3">
    <source>
        <dbReference type="Google" id="ProtNLM"/>
    </source>
</evidence>
<sequence length="179" mass="19937">MAASRYRRFTLKTIFVATAVVAILLALFIPSVKQQWLAYQLSRYDVSAVMFDPDGDITWLAIRRTGQLRQLLEDFDCSHIESLDLTRSQVDTSIATLNQFDSLHELSLSNSTLDDQLALTMVGVTAEVLCVSDTKLTANGLTSILDANYIRTVDAQGTIINRQEAEDLSEKYSVVILVD</sequence>
<organism evidence="1 2">
    <name type="scientific">Blastopirellula marina</name>
    <dbReference type="NCBI Taxonomy" id="124"/>
    <lineage>
        <taxon>Bacteria</taxon>
        <taxon>Pseudomonadati</taxon>
        <taxon>Planctomycetota</taxon>
        <taxon>Planctomycetia</taxon>
        <taxon>Pirellulales</taxon>
        <taxon>Pirellulaceae</taxon>
        <taxon>Blastopirellula</taxon>
    </lineage>
</organism>
<dbReference type="EMBL" id="PUHY01000001">
    <property type="protein sequence ID" value="PQO40441.1"/>
    <property type="molecule type" value="Genomic_DNA"/>
</dbReference>
<dbReference type="RefSeq" id="WP_105327677.1">
    <property type="nucleotide sequence ID" value="NZ_PUHY01000001.1"/>
</dbReference>
<dbReference type="AlphaFoldDB" id="A0A2S8G835"/>
<accession>A0A2S8G835</accession>
<comment type="caution">
    <text evidence="1">The sequence shown here is derived from an EMBL/GenBank/DDBJ whole genome shotgun (WGS) entry which is preliminary data.</text>
</comment>
<evidence type="ECO:0000313" key="1">
    <source>
        <dbReference type="EMBL" id="PQO40441.1"/>
    </source>
</evidence>